<evidence type="ECO:0000313" key="4">
    <source>
        <dbReference type="Proteomes" id="UP001266099"/>
    </source>
</evidence>
<name>A0ABU1T3C2_9ACTO</name>
<sequence length="595" mass="65953">MQEEKQKRVQLGADSVPLDQWRKFHKVTPIAKLGSFWAVIVTIVFLLLQNIFESLENMEVTWGEIQDFVASQDTHILVLIGLGALLGISLLIVLFTWVSWRKMSYAVVENGIHWRRGVIFVKHTQMRWDRVQTVDVEQTLFGRIFGFASVEISSGGTDKDIKLGLLRLADCAKLRSEILRVLDLVRSGKPAAFALAQRAAEVAPNFPLSTAHSGKDRSAQKFSDAANAHLEHPQLELQGGMHFVADGDIPITDVDQNETDILLYQLSFTNLLLASLLTPSTIWMILLAIPVIAIPIIVQEGYVAIIFAVVGLVWNTTKSLFDDYGTQIYLSENGLRQRSGATTVKTRTYPPQRIHAVQIHQPIIWRWLGLWQIFVTVAGNNVFDGEEIAGKLVLAAPKADALRILWAILPKLGTDNDVQLVQEALEGSGTGQYFQGASQRAKLLDPISLPGRGFFASREVFISREGRWGRSVSFVFQDRTQSMAISQGPLQARKKLASLKLHLVVGKVSAQVTNFDIEVVTALQQRENELSKLARAEGVSETLHEWKERVGLISPRDVPPVAAQQASDSGVLFAKESFIAASSNEIPMQEAGPNQ</sequence>
<protein>
    <submittedName>
        <fullName evidence="3">Membrane protein</fullName>
    </submittedName>
</protein>
<feature type="transmembrane region" description="Helical" evidence="1">
    <location>
        <begin position="76"/>
        <end position="98"/>
    </location>
</feature>
<dbReference type="EMBL" id="JAVDUJ010000001">
    <property type="protein sequence ID" value="MDR6939873.1"/>
    <property type="molecule type" value="Genomic_DNA"/>
</dbReference>
<organism evidence="3 4">
    <name type="scientific">Arcanobacterium hippocoleae</name>
    <dbReference type="NCBI Taxonomy" id="149017"/>
    <lineage>
        <taxon>Bacteria</taxon>
        <taxon>Bacillati</taxon>
        <taxon>Actinomycetota</taxon>
        <taxon>Actinomycetes</taxon>
        <taxon>Actinomycetales</taxon>
        <taxon>Actinomycetaceae</taxon>
        <taxon>Arcanobacterium</taxon>
    </lineage>
</organism>
<accession>A0ABU1T3C2</accession>
<proteinExistence type="predicted"/>
<feature type="transmembrane region" description="Helical" evidence="1">
    <location>
        <begin position="302"/>
        <end position="321"/>
    </location>
</feature>
<dbReference type="InterPro" id="IPR005182">
    <property type="entry name" value="YdbS-like_PH"/>
</dbReference>
<keyword evidence="1" id="KW-0472">Membrane</keyword>
<dbReference type="PANTHER" id="PTHR34473:SF2">
    <property type="entry name" value="UPF0699 TRANSMEMBRANE PROTEIN YDBT"/>
    <property type="match status" value="1"/>
</dbReference>
<feature type="transmembrane region" description="Helical" evidence="1">
    <location>
        <begin position="271"/>
        <end position="296"/>
    </location>
</feature>
<feature type="domain" description="YdbS-like PH" evidence="2">
    <location>
        <begin position="326"/>
        <end position="389"/>
    </location>
</feature>
<dbReference type="Proteomes" id="UP001266099">
    <property type="component" value="Unassembled WGS sequence"/>
</dbReference>
<dbReference type="RefSeq" id="WP_309956895.1">
    <property type="nucleotide sequence ID" value="NZ_JAVDUJ010000001.1"/>
</dbReference>
<feature type="domain" description="YdbS-like PH" evidence="2">
    <location>
        <begin position="100"/>
        <end position="177"/>
    </location>
</feature>
<feature type="transmembrane region" description="Helical" evidence="1">
    <location>
        <begin position="30"/>
        <end position="52"/>
    </location>
</feature>
<gene>
    <name evidence="3" type="ORF">J2S36_001416</name>
</gene>
<keyword evidence="1" id="KW-1133">Transmembrane helix</keyword>
<keyword evidence="1" id="KW-0812">Transmembrane</keyword>
<keyword evidence="4" id="KW-1185">Reference proteome</keyword>
<evidence type="ECO:0000259" key="2">
    <source>
        <dbReference type="Pfam" id="PF03703"/>
    </source>
</evidence>
<comment type="caution">
    <text evidence="3">The sequence shown here is derived from an EMBL/GenBank/DDBJ whole genome shotgun (WGS) entry which is preliminary data.</text>
</comment>
<reference evidence="3 4" key="1">
    <citation type="submission" date="2023-07" db="EMBL/GenBank/DDBJ databases">
        <title>Sequencing the genomes of 1000 actinobacteria strains.</title>
        <authorList>
            <person name="Klenk H.-P."/>
        </authorList>
    </citation>
    <scope>NUCLEOTIDE SEQUENCE [LARGE SCALE GENOMIC DNA]</scope>
    <source>
        <strain evidence="3 4">DSM 15539</strain>
    </source>
</reference>
<dbReference type="Pfam" id="PF03703">
    <property type="entry name" value="bPH_2"/>
    <property type="match status" value="2"/>
</dbReference>
<evidence type="ECO:0000256" key="1">
    <source>
        <dbReference type="SAM" id="Phobius"/>
    </source>
</evidence>
<dbReference type="PANTHER" id="PTHR34473">
    <property type="entry name" value="UPF0699 TRANSMEMBRANE PROTEIN YDBS"/>
    <property type="match status" value="1"/>
</dbReference>
<evidence type="ECO:0000313" key="3">
    <source>
        <dbReference type="EMBL" id="MDR6939873.1"/>
    </source>
</evidence>